<comment type="similarity">
    <text evidence="2">Belongs to the SusD family.</text>
</comment>
<keyword evidence="4" id="KW-0472">Membrane</keyword>
<comment type="caution">
    <text evidence="9">The sequence shown here is derived from an EMBL/GenBank/DDBJ whole genome shotgun (WGS) entry which is preliminary data.</text>
</comment>
<evidence type="ECO:0000256" key="1">
    <source>
        <dbReference type="ARBA" id="ARBA00004442"/>
    </source>
</evidence>
<evidence type="ECO:0000256" key="4">
    <source>
        <dbReference type="ARBA" id="ARBA00023136"/>
    </source>
</evidence>
<dbReference type="SUPFAM" id="SSF48452">
    <property type="entry name" value="TPR-like"/>
    <property type="match status" value="1"/>
</dbReference>
<keyword evidence="10" id="KW-1185">Reference proteome</keyword>
<feature type="signal peptide" evidence="6">
    <location>
        <begin position="1"/>
        <end position="21"/>
    </location>
</feature>
<dbReference type="Gene3D" id="1.25.40.390">
    <property type="match status" value="1"/>
</dbReference>
<evidence type="ECO:0000313" key="10">
    <source>
        <dbReference type="Proteomes" id="UP001244640"/>
    </source>
</evidence>
<sequence length="465" mass="53235">MKKQFYIYVLPFLLCMGCAKSFLEEKPDASIVNPKTLNDCRRLLDNDGQLGQGLNYWFPSLGQLASDEYYYNKATWESTVFVQERNAYIWEDDIYEGNPQIGEWNNSYYAIYVCNVVLDVLNNIEVTAANRDEYNDIKGTALFFRAMWNFALAETFCLPYDEKTAANEMGIPLRYSPNIDQLEKRATLEATYSSIVQDMEQSAKLLQNKTPSVFRNRPCTAAAEAMLARIYLVMGNYEKALQYSENSYTTYNVLLDYNKLTLDGDAIFDRNNAEILVMCTQQGYLSTAVGRFAPNSFVDSTLIALYHPKDLRLKAYFTFTQDGKANRKNLYTTGLNGTNCFNGAATDEVLLILAECKARAGDLDGTKILLDNLYKNRFAAENLPQLNFNNSNDAIQQVLDERGKELLFRGMRWSDVRRLNVEGRDISFKRILGEKEYILPPKSLKYAFLLPIQEIQFSGLIQNKR</sequence>
<comment type="subcellular location">
    <subcellularLocation>
        <location evidence="1">Cell outer membrane</location>
    </subcellularLocation>
</comment>
<evidence type="ECO:0000256" key="3">
    <source>
        <dbReference type="ARBA" id="ARBA00022729"/>
    </source>
</evidence>
<proteinExistence type="inferred from homology"/>
<dbReference type="InterPro" id="IPR033985">
    <property type="entry name" value="SusD-like_N"/>
</dbReference>
<evidence type="ECO:0008006" key="11">
    <source>
        <dbReference type="Google" id="ProtNLM"/>
    </source>
</evidence>
<evidence type="ECO:0000256" key="2">
    <source>
        <dbReference type="ARBA" id="ARBA00006275"/>
    </source>
</evidence>
<feature type="domain" description="RagB/SusD" evidence="7">
    <location>
        <begin position="348"/>
        <end position="419"/>
    </location>
</feature>
<keyword evidence="3 6" id="KW-0732">Signal</keyword>
<dbReference type="Pfam" id="PF14322">
    <property type="entry name" value="SusD-like_3"/>
    <property type="match status" value="1"/>
</dbReference>
<name>A0ABU0U5W0_9SPHI</name>
<evidence type="ECO:0000256" key="6">
    <source>
        <dbReference type="SAM" id="SignalP"/>
    </source>
</evidence>
<evidence type="ECO:0000313" key="9">
    <source>
        <dbReference type="EMBL" id="MDQ1150345.1"/>
    </source>
</evidence>
<dbReference type="Pfam" id="PF07980">
    <property type="entry name" value="SusD_RagB"/>
    <property type="match status" value="1"/>
</dbReference>
<dbReference type="RefSeq" id="WP_307186010.1">
    <property type="nucleotide sequence ID" value="NZ_JAUTBA010000001.1"/>
</dbReference>
<protein>
    <recommendedName>
        <fullName evidence="11">SusD family protein</fullName>
    </recommendedName>
</protein>
<evidence type="ECO:0000259" key="8">
    <source>
        <dbReference type="Pfam" id="PF14322"/>
    </source>
</evidence>
<dbReference type="EMBL" id="JAUTBA010000001">
    <property type="protein sequence ID" value="MDQ1150345.1"/>
    <property type="molecule type" value="Genomic_DNA"/>
</dbReference>
<gene>
    <name evidence="9" type="ORF">QE382_002329</name>
</gene>
<evidence type="ECO:0000256" key="5">
    <source>
        <dbReference type="ARBA" id="ARBA00023237"/>
    </source>
</evidence>
<dbReference type="InterPro" id="IPR011990">
    <property type="entry name" value="TPR-like_helical_dom_sf"/>
</dbReference>
<organism evidence="9 10">
    <name type="scientific">Sphingobacterium zeae</name>
    <dbReference type="NCBI Taxonomy" id="1776859"/>
    <lineage>
        <taxon>Bacteria</taxon>
        <taxon>Pseudomonadati</taxon>
        <taxon>Bacteroidota</taxon>
        <taxon>Sphingobacteriia</taxon>
        <taxon>Sphingobacteriales</taxon>
        <taxon>Sphingobacteriaceae</taxon>
        <taxon>Sphingobacterium</taxon>
    </lineage>
</organism>
<keyword evidence="5" id="KW-0998">Cell outer membrane</keyword>
<dbReference type="InterPro" id="IPR012944">
    <property type="entry name" value="SusD_RagB_dom"/>
</dbReference>
<reference evidence="9 10" key="1">
    <citation type="submission" date="2023-07" db="EMBL/GenBank/DDBJ databases">
        <title>Functional and genomic diversity of the sorghum phyllosphere microbiome.</title>
        <authorList>
            <person name="Shade A."/>
        </authorList>
    </citation>
    <scope>NUCLEOTIDE SEQUENCE [LARGE SCALE GENOMIC DNA]</scope>
    <source>
        <strain evidence="9 10">SORGH_AS_0892</strain>
    </source>
</reference>
<feature type="domain" description="SusD-like N-terminal" evidence="8">
    <location>
        <begin position="22"/>
        <end position="232"/>
    </location>
</feature>
<accession>A0ABU0U5W0</accession>
<feature type="chain" id="PRO_5047414528" description="SusD family protein" evidence="6">
    <location>
        <begin position="22"/>
        <end position="465"/>
    </location>
</feature>
<evidence type="ECO:0000259" key="7">
    <source>
        <dbReference type="Pfam" id="PF07980"/>
    </source>
</evidence>
<dbReference type="Proteomes" id="UP001244640">
    <property type="component" value="Unassembled WGS sequence"/>
</dbReference>